<dbReference type="Pfam" id="PF19583">
    <property type="entry name" value="ODP"/>
    <property type="match status" value="1"/>
</dbReference>
<proteinExistence type="predicted"/>
<dbReference type="EMBL" id="LOED01000022">
    <property type="protein sequence ID" value="KXG76015.1"/>
    <property type="molecule type" value="Genomic_DNA"/>
</dbReference>
<dbReference type="STRING" id="520764.AN618_16870"/>
<dbReference type="GO" id="GO:0016491">
    <property type="term" value="F:oxidoreductase activity"/>
    <property type="evidence" value="ECO:0007669"/>
    <property type="project" value="UniProtKB-KW"/>
</dbReference>
<dbReference type="InterPro" id="IPR045761">
    <property type="entry name" value="ODP_dom"/>
</dbReference>
<protein>
    <submittedName>
        <fullName evidence="2">Rubredoxin-oxygen oxidoreductase</fullName>
        <ecNumber evidence="2">1.-.-.-</ecNumber>
    </submittedName>
</protein>
<evidence type="ECO:0000313" key="3">
    <source>
        <dbReference type="Proteomes" id="UP000070427"/>
    </source>
</evidence>
<dbReference type="SUPFAM" id="SSF56281">
    <property type="entry name" value="Metallo-hydrolase/oxidoreductase"/>
    <property type="match status" value="1"/>
</dbReference>
<feature type="domain" description="ODP" evidence="1">
    <location>
        <begin position="2"/>
        <end position="73"/>
    </location>
</feature>
<organism evidence="2 3">
    <name type="scientific">Fervidicola ferrireducens</name>
    <dbReference type="NCBI Taxonomy" id="520764"/>
    <lineage>
        <taxon>Bacteria</taxon>
        <taxon>Bacillati</taxon>
        <taxon>Bacillota</taxon>
        <taxon>Clostridia</taxon>
        <taxon>Thermosediminibacterales</taxon>
        <taxon>Thermosediminibacteraceae</taxon>
        <taxon>Fervidicola</taxon>
    </lineage>
</organism>
<sequence>MISRISQVIDPSKIDYIICNHLEIDHSGSLPKLMNLAKNAKVITSLNGEKLLKAHFDVNEAWDIKAVKSGETLLNNNMLPTVAAFLQYMKGLSPKNRKALAFGSYGWGGQSVTQVEEVLKGCGFEVLENIRVQFVPTESKLTEITEKVYQSLGKENEG</sequence>
<comment type="caution">
    <text evidence="2">The sequence shown here is derived from an EMBL/GenBank/DDBJ whole genome shotgun (WGS) entry which is preliminary data.</text>
</comment>
<name>A0A140L640_9FIRM</name>
<dbReference type="Gene3D" id="3.60.15.10">
    <property type="entry name" value="Ribonuclease Z/Hydroxyacylglutathione hydrolase-like"/>
    <property type="match status" value="1"/>
</dbReference>
<dbReference type="SUPFAM" id="SSF52218">
    <property type="entry name" value="Flavoproteins"/>
    <property type="match status" value="1"/>
</dbReference>
<dbReference type="InterPro" id="IPR036866">
    <property type="entry name" value="RibonucZ/Hydroxyglut_hydro"/>
</dbReference>
<keyword evidence="2" id="KW-0560">Oxidoreductase</keyword>
<dbReference type="PANTHER" id="PTHR43717:SF1">
    <property type="entry name" value="ANAEROBIC NITRIC OXIDE REDUCTASE FLAVORUBREDOXIN"/>
    <property type="match status" value="1"/>
</dbReference>
<evidence type="ECO:0000259" key="1">
    <source>
        <dbReference type="Pfam" id="PF19583"/>
    </source>
</evidence>
<dbReference type="OrthoDB" id="9807946at2"/>
<accession>A0A140L640</accession>
<keyword evidence="3" id="KW-1185">Reference proteome</keyword>
<dbReference type="PANTHER" id="PTHR43717">
    <property type="entry name" value="ANAEROBIC NITRIC OXIDE REDUCTASE FLAVORUBREDOXIN"/>
    <property type="match status" value="1"/>
</dbReference>
<gene>
    <name evidence="2" type="primary">roo</name>
    <name evidence="2" type="ORF">AN618_16870</name>
</gene>
<dbReference type="Proteomes" id="UP000070427">
    <property type="component" value="Unassembled WGS sequence"/>
</dbReference>
<dbReference type="InterPro" id="IPR029039">
    <property type="entry name" value="Flavoprotein-like_sf"/>
</dbReference>
<evidence type="ECO:0000313" key="2">
    <source>
        <dbReference type="EMBL" id="KXG76015.1"/>
    </source>
</evidence>
<reference evidence="2 3" key="1">
    <citation type="submission" date="2015-12" db="EMBL/GenBank/DDBJ databases">
        <title>Draft genome sequnece of Fervidicola ferrireducens strain Y170.</title>
        <authorList>
            <person name="Patel B.K."/>
        </authorList>
    </citation>
    <scope>NUCLEOTIDE SEQUENCE [LARGE SCALE GENOMIC DNA]</scope>
    <source>
        <strain evidence="2 3">Y170</strain>
    </source>
</reference>
<dbReference type="AlphaFoldDB" id="A0A140L640"/>
<dbReference type="InParanoid" id="A0A140L640"/>
<dbReference type="EC" id="1.-.-.-" evidence="2"/>